<keyword evidence="6" id="KW-0808">Transferase</keyword>
<dbReference type="OrthoDB" id="414175at2759"/>
<evidence type="ECO:0000256" key="10">
    <source>
        <dbReference type="ARBA" id="ARBA00022989"/>
    </source>
</evidence>
<evidence type="ECO:0000256" key="1">
    <source>
        <dbReference type="ARBA" id="ARBA00004606"/>
    </source>
</evidence>
<dbReference type="Gene3D" id="3.90.550.50">
    <property type="match status" value="1"/>
</dbReference>
<evidence type="ECO:0000259" key="14">
    <source>
        <dbReference type="Pfam" id="PF02434"/>
    </source>
</evidence>
<keyword evidence="16" id="KW-1185">Reference proteome</keyword>
<comment type="similarity">
    <text evidence="3">Belongs to the glycosyltransferase 31 family. Beta3-Gal-T subfamily.</text>
</comment>
<feature type="compositionally biased region" description="Basic and acidic residues" evidence="12">
    <location>
        <begin position="45"/>
        <end position="61"/>
    </location>
</feature>
<comment type="pathway">
    <text evidence="2">Protein modification; protein glycosylation.</text>
</comment>
<feature type="transmembrane region" description="Helical" evidence="13">
    <location>
        <begin position="17"/>
        <end position="34"/>
    </location>
</feature>
<evidence type="ECO:0000313" key="16">
    <source>
        <dbReference type="Proteomes" id="UP000800235"/>
    </source>
</evidence>
<evidence type="ECO:0000256" key="6">
    <source>
        <dbReference type="ARBA" id="ARBA00022679"/>
    </source>
</evidence>
<keyword evidence="9" id="KW-0735">Signal-anchor</keyword>
<dbReference type="PANTHER" id="PTHR23033:SF47">
    <property type="entry name" value="APPLE DOMAIN-CONTAINING PROTEIN-RELATED"/>
    <property type="match status" value="1"/>
</dbReference>
<evidence type="ECO:0000256" key="7">
    <source>
        <dbReference type="ARBA" id="ARBA00022692"/>
    </source>
</evidence>
<dbReference type="InterPro" id="IPR003378">
    <property type="entry name" value="Fringe-like_glycosylTrfase"/>
</dbReference>
<organism evidence="15 16">
    <name type="scientific">Tothia fuscella</name>
    <dbReference type="NCBI Taxonomy" id="1048955"/>
    <lineage>
        <taxon>Eukaryota</taxon>
        <taxon>Fungi</taxon>
        <taxon>Dikarya</taxon>
        <taxon>Ascomycota</taxon>
        <taxon>Pezizomycotina</taxon>
        <taxon>Dothideomycetes</taxon>
        <taxon>Pleosporomycetidae</taxon>
        <taxon>Venturiales</taxon>
        <taxon>Cylindrosympodiaceae</taxon>
        <taxon>Tothia</taxon>
    </lineage>
</organism>
<protein>
    <recommendedName>
        <fullName evidence="4">N-acetylgalactosaminide beta-1,3-galactosyltransferase</fullName>
        <ecNumber evidence="4">2.4.1.122</ecNumber>
    </recommendedName>
</protein>
<dbReference type="EC" id="2.4.1.122" evidence="4"/>
<keyword evidence="10 13" id="KW-1133">Transmembrane helix</keyword>
<dbReference type="AlphaFoldDB" id="A0A9P4P0N7"/>
<comment type="caution">
    <text evidence="15">The sequence shown here is derived from an EMBL/GenBank/DDBJ whole genome shotgun (WGS) entry which is preliminary data.</text>
</comment>
<feature type="compositionally biased region" description="Polar residues" evidence="12">
    <location>
        <begin position="62"/>
        <end position="73"/>
    </location>
</feature>
<dbReference type="Pfam" id="PF02434">
    <property type="entry name" value="Fringe"/>
    <property type="match status" value="1"/>
</dbReference>
<evidence type="ECO:0000313" key="15">
    <source>
        <dbReference type="EMBL" id="KAF2434688.1"/>
    </source>
</evidence>
<feature type="domain" description="Fringe-like glycosyltransferase" evidence="14">
    <location>
        <begin position="209"/>
        <end position="287"/>
    </location>
</feature>
<evidence type="ECO:0000256" key="13">
    <source>
        <dbReference type="SAM" id="Phobius"/>
    </source>
</evidence>
<gene>
    <name evidence="15" type="ORF">EJ08DRAFT_646166</name>
</gene>
<evidence type="ECO:0000256" key="2">
    <source>
        <dbReference type="ARBA" id="ARBA00004922"/>
    </source>
</evidence>
<dbReference type="EMBL" id="MU007015">
    <property type="protein sequence ID" value="KAF2434688.1"/>
    <property type="molecule type" value="Genomic_DNA"/>
</dbReference>
<evidence type="ECO:0000256" key="12">
    <source>
        <dbReference type="SAM" id="MobiDB-lite"/>
    </source>
</evidence>
<dbReference type="Proteomes" id="UP000800235">
    <property type="component" value="Unassembled WGS sequence"/>
</dbReference>
<feature type="region of interest" description="Disordered" evidence="12">
    <location>
        <begin position="45"/>
        <end position="94"/>
    </location>
</feature>
<dbReference type="GO" id="GO:0016020">
    <property type="term" value="C:membrane"/>
    <property type="evidence" value="ECO:0007669"/>
    <property type="project" value="UniProtKB-SubCell"/>
</dbReference>
<name>A0A9P4P0N7_9PEZI</name>
<evidence type="ECO:0000256" key="9">
    <source>
        <dbReference type="ARBA" id="ARBA00022968"/>
    </source>
</evidence>
<keyword evidence="5" id="KW-0328">Glycosyltransferase</keyword>
<dbReference type="GO" id="GO:0000166">
    <property type="term" value="F:nucleotide binding"/>
    <property type="evidence" value="ECO:0007669"/>
    <property type="project" value="UniProtKB-KW"/>
</dbReference>
<evidence type="ECO:0000256" key="8">
    <source>
        <dbReference type="ARBA" id="ARBA00022741"/>
    </source>
</evidence>
<dbReference type="PANTHER" id="PTHR23033">
    <property type="entry name" value="BETA1,3-GALACTOSYLTRANSFERASE"/>
    <property type="match status" value="1"/>
</dbReference>
<dbReference type="InterPro" id="IPR026050">
    <property type="entry name" value="C1GALT1/C1GALT1_chp1"/>
</dbReference>
<evidence type="ECO:0000256" key="11">
    <source>
        <dbReference type="ARBA" id="ARBA00023136"/>
    </source>
</evidence>
<evidence type="ECO:0000256" key="3">
    <source>
        <dbReference type="ARBA" id="ARBA00006462"/>
    </source>
</evidence>
<sequence>MGATSTHDVLRFLNRPLVLRTFVVLLIIFTLVHFSNPIQEHADKAREKWQQWKEKPEHSEPQHISYTKPSNHTPPHRPRPPPAKPKPQKEVDEDCPVLPGLERLVITVKTGATEASARVPTLLSTSLRCAENVFVFSDMEEQVGELHVYDSLDTIKAPILDHPDFDLYKTQYKLKAGGTNIAALKGMDDPRLPGDAAWALDKYKNIHIVEKTWRLRPNMDWYLHIDADTYVMLPSLVHWLRSLNHTEPHYMGSLTSIGLLNFAHGGSGILLSQAATKNFIDIYDDTKAAEWDESTSKECCGDYMLGRALTETEAWAEDVAPNISGQYPATVPFGPERWCHLVGTLHHVSPMEAELLGKFERQRKDRSRPVSYAELYTDFMHDRISSGTVDDWENGASNIMVHASSAAECRHLCKEEPGCWRSMYTEDAEEEKCGLGTDFMLLGNPEKGRQSSWNRERFDEWIAEQKPCD</sequence>
<keyword evidence="11 13" id="KW-0472">Membrane</keyword>
<evidence type="ECO:0000256" key="5">
    <source>
        <dbReference type="ARBA" id="ARBA00022676"/>
    </source>
</evidence>
<proteinExistence type="inferred from homology"/>
<dbReference type="GO" id="GO:0016263">
    <property type="term" value="F:glycoprotein-N-acetylgalactosamine 3-beta-galactosyltransferase activity"/>
    <property type="evidence" value="ECO:0007669"/>
    <property type="project" value="UniProtKB-EC"/>
</dbReference>
<keyword evidence="7 13" id="KW-0812">Transmembrane</keyword>
<keyword evidence="8" id="KW-0547">Nucleotide-binding</keyword>
<evidence type="ECO:0000256" key="4">
    <source>
        <dbReference type="ARBA" id="ARBA00012557"/>
    </source>
</evidence>
<comment type="subcellular location">
    <subcellularLocation>
        <location evidence="1">Membrane</location>
        <topology evidence="1">Single-pass type II membrane protein</topology>
    </subcellularLocation>
</comment>
<reference evidence="15" key="1">
    <citation type="journal article" date="2020" name="Stud. Mycol.">
        <title>101 Dothideomycetes genomes: a test case for predicting lifestyles and emergence of pathogens.</title>
        <authorList>
            <person name="Haridas S."/>
            <person name="Albert R."/>
            <person name="Binder M."/>
            <person name="Bloem J."/>
            <person name="Labutti K."/>
            <person name="Salamov A."/>
            <person name="Andreopoulos B."/>
            <person name="Baker S."/>
            <person name="Barry K."/>
            <person name="Bills G."/>
            <person name="Bluhm B."/>
            <person name="Cannon C."/>
            <person name="Castanera R."/>
            <person name="Culley D."/>
            <person name="Daum C."/>
            <person name="Ezra D."/>
            <person name="Gonzalez J."/>
            <person name="Henrissat B."/>
            <person name="Kuo A."/>
            <person name="Liang C."/>
            <person name="Lipzen A."/>
            <person name="Lutzoni F."/>
            <person name="Magnuson J."/>
            <person name="Mondo S."/>
            <person name="Nolan M."/>
            <person name="Ohm R."/>
            <person name="Pangilinan J."/>
            <person name="Park H.-J."/>
            <person name="Ramirez L."/>
            <person name="Alfaro M."/>
            <person name="Sun H."/>
            <person name="Tritt A."/>
            <person name="Yoshinaga Y."/>
            <person name="Zwiers L.-H."/>
            <person name="Turgeon B."/>
            <person name="Goodwin S."/>
            <person name="Spatafora J."/>
            <person name="Crous P."/>
            <person name="Grigoriev I."/>
        </authorList>
    </citation>
    <scope>NUCLEOTIDE SEQUENCE</scope>
    <source>
        <strain evidence="15">CBS 130266</strain>
    </source>
</reference>
<accession>A0A9P4P0N7</accession>